<dbReference type="InterPro" id="IPR011701">
    <property type="entry name" value="MFS"/>
</dbReference>
<evidence type="ECO:0000313" key="10">
    <source>
        <dbReference type="Proteomes" id="UP000640333"/>
    </source>
</evidence>
<dbReference type="EMBL" id="JADEYS010000007">
    <property type="protein sequence ID" value="MBE9397330.1"/>
    <property type="molecule type" value="Genomic_DNA"/>
</dbReference>
<evidence type="ECO:0000256" key="2">
    <source>
        <dbReference type="ARBA" id="ARBA00022448"/>
    </source>
</evidence>
<feature type="transmembrane region" description="Helical" evidence="7">
    <location>
        <begin position="105"/>
        <end position="127"/>
    </location>
</feature>
<feature type="transmembrane region" description="Helical" evidence="7">
    <location>
        <begin position="264"/>
        <end position="289"/>
    </location>
</feature>
<evidence type="ECO:0000256" key="3">
    <source>
        <dbReference type="ARBA" id="ARBA00022475"/>
    </source>
</evidence>
<keyword evidence="2" id="KW-0813">Transport</keyword>
<feature type="transmembrane region" description="Helical" evidence="7">
    <location>
        <begin position="169"/>
        <end position="189"/>
    </location>
</feature>
<feature type="transmembrane region" description="Helical" evidence="7">
    <location>
        <begin position="301"/>
        <end position="318"/>
    </location>
</feature>
<dbReference type="AlphaFoldDB" id="A0A8J7F9A4"/>
<dbReference type="GO" id="GO:0022857">
    <property type="term" value="F:transmembrane transporter activity"/>
    <property type="evidence" value="ECO:0007669"/>
    <property type="project" value="InterPro"/>
</dbReference>
<feature type="transmembrane region" description="Helical" evidence="7">
    <location>
        <begin position="201"/>
        <end position="220"/>
    </location>
</feature>
<evidence type="ECO:0000256" key="1">
    <source>
        <dbReference type="ARBA" id="ARBA00004651"/>
    </source>
</evidence>
<protein>
    <submittedName>
        <fullName evidence="9">MFS transporter</fullName>
    </submittedName>
</protein>
<feature type="transmembrane region" description="Helical" evidence="7">
    <location>
        <begin position="431"/>
        <end position="452"/>
    </location>
</feature>
<feature type="transmembrane region" description="Helical" evidence="7">
    <location>
        <begin position="48"/>
        <end position="69"/>
    </location>
</feature>
<keyword evidence="6 7" id="KW-0472">Membrane</keyword>
<organism evidence="9 10">
    <name type="scientific">Pontibacterium sinense</name>
    <dbReference type="NCBI Taxonomy" id="2781979"/>
    <lineage>
        <taxon>Bacteria</taxon>
        <taxon>Pseudomonadati</taxon>
        <taxon>Pseudomonadota</taxon>
        <taxon>Gammaproteobacteria</taxon>
        <taxon>Oceanospirillales</taxon>
        <taxon>Oceanospirillaceae</taxon>
        <taxon>Pontibacterium</taxon>
    </lineage>
</organism>
<dbReference type="CDD" id="cd17321">
    <property type="entry name" value="MFS_MMR_MDR_like"/>
    <property type="match status" value="1"/>
</dbReference>
<dbReference type="GO" id="GO:0005886">
    <property type="term" value="C:plasma membrane"/>
    <property type="evidence" value="ECO:0007669"/>
    <property type="project" value="UniProtKB-SubCell"/>
</dbReference>
<dbReference type="Gene3D" id="1.20.1720.10">
    <property type="entry name" value="Multidrug resistance protein D"/>
    <property type="match status" value="1"/>
</dbReference>
<comment type="caution">
    <text evidence="9">The sequence shown here is derived from an EMBL/GenBank/DDBJ whole genome shotgun (WGS) entry which is preliminary data.</text>
</comment>
<evidence type="ECO:0000256" key="5">
    <source>
        <dbReference type="ARBA" id="ARBA00022989"/>
    </source>
</evidence>
<gene>
    <name evidence="9" type="ORF">IOQ59_08660</name>
</gene>
<evidence type="ECO:0000259" key="8">
    <source>
        <dbReference type="PROSITE" id="PS50850"/>
    </source>
</evidence>
<dbReference type="PRINTS" id="PR01036">
    <property type="entry name" value="TCRTETB"/>
</dbReference>
<dbReference type="Gene3D" id="1.20.1250.20">
    <property type="entry name" value="MFS general substrate transporter like domains"/>
    <property type="match status" value="1"/>
</dbReference>
<accession>A0A8J7F9A4</accession>
<dbReference type="PROSITE" id="PS00216">
    <property type="entry name" value="SUGAR_TRANSPORT_1"/>
    <property type="match status" value="1"/>
</dbReference>
<evidence type="ECO:0000256" key="4">
    <source>
        <dbReference type="ARBA" id="ARBA00022692"/>
    </source>
</evidence>
<dbReference type="PANTHER" id="PTHR42718">
    <property type="entry name" value="MAJOR FACILITATOR SUPERFAMILY MULTIDRUG TRANSPORTER MFSC"/>
    <property type="match status" value="1"/>
</dbReference>
<proteinExistence type="predicted"/>
<reference evidence="9" key="1">
    <citation type="submission" date="2020-10" db="EMBL/GenBank/DDBJ databases">
        <title>Bacterium isolated from coastal waters sediment.</title>
        <authorList>
            <person name="Chen R.-J."/>
            <person name="Lu D.-C."/>
            <person name="Zhu K.-L."/>
            <person name="Du Z.-J."/>
        </authorList>
    </citation>
    <scope>NUCLEOTIDE SEQUENCE</scope>
    <source>
        <strain evidence="9">N1Y112</strain>
    </source>
</reference>
<dbReference type="RefSeq" id="WP_193952883.1">
    <property type="nucleotide sequence ID" value="NZ_JADEYS010000007.1"/>
</dbReference>
<name>A0A8J7F9A4_9GAMM</name>
<evidence type="ECO:0000313" key="9">
    <source>
        <dbReference type="EMBL" id="MBE9397330.1"/>
    </source>
</evidence>
<dbReference type="InterPro" id="IPR005829">
    <property type="entry name" value="Sugar_transporter_CS"/>
</dbReference>
<dbReference type="PROSITE" id="PS50850">
    <property type="entry name" value="MFS"/>
    <property type="match status" value="1"/>
</dbReference>
<keyword evidence="10" id="KW-1185">Reference proteome</keyword>
<sequence length="462" mass="49786">MPEHYAQKPSARWLALVSICIATFLIPQSMSAVNMALPAIAEDLQADAVLVSWLPTANIWGSIILMLPAGRIADMIGRKQVYLAGVLFFSLSSLMALVVESIEWLLIARVLQGLASAMVFATGMALVSTIFDAKQRGMALGLGSTSVYLGLTCGPLIGGWLTEALGWRAVFWAPVPFAMIAMILVVVNVKGQCVSVVKNKLDWLGSLLFALWTTAFFFGLSGLPDPRYVIALIAGLALLYLFIRQQSVAEYPLIRLRALADNKVFSRSIIASLFMYGAHYPVLFLLSLYLQYIQGMSPSESGQLILVQALIMACLAPFAGKLSDIYEPRLIATTGCLLFGCGFAVLIGLDAESSLTHVLIGLILLGSGFGLFSSPNNNAALSSVRPDRLSIASALLNLSRTLGNMFSMAVVVLLVNLMMGEEAITPEQYPALLQVIRVALGLAFIYTLVAAFSSYKRGKIRG</sequence>
<evidence type="ECO:0000256" key="7">
    <source>
        <dbReference type="SAM" id="Phobius"/>
    </source>
</evidence>
<feature type="transmembrane region" description="Helical" evidence="7">
    <location>
        <begin position="81"/>
        <end position="99"/>
    </location>
</feature>
<evidence type="ECO:0000256" key="6">
    <source>
        <dbReference type="ARBA" id="ARBA00023136"/>
    </source>
</evidence>
<feature type="transmembrane region" description="Helical" evidence="7">
    <location>
        <begin position="226"/>
        <end position="243"/>
    </location>
</feature>
<keyword evidence="5 7" id="KW-1133">Transmembrane helix</keyword>
<keyword evidence="4 7" id="KW-0812">Transmembrane</keyword>
<dbReference type="InterPro" id="IPR020846">
    <property type="entry name" value="MFS_dom"/>
</dbReference>
<feature type="transmembrane region" description="Helical" evidence="7">
    <location>
        <begin position="394"/>
        <end position="419"/>
    </location>
</feature>
<keyword evidence="3" id="KW-1003">Cell membrane</keyword>
<feature type="transmembrane region" description="Helical" evidence="7">
    <location>
        <begin position="139"/>
        <end position="157"/>
    </location>
</feature>
<dbReference type="PANTHER" id="PTHR42718:SF46">
    <property type="entry name" value="BLR6921 PROTEIN"/>
    <property type="match status" value="1"/>
</dbReference>
<dbReference type="InterPro" id="IPR036259">
    <property type="entry name" value="MFS_trans_sf"/>
</dbReference>
<comment type="subcellular location">
    <subcellularLocation>
        <location evidence="1">Cell membrane</location>
        <topology evidence="1">Multi-pass membrane protein</topology>
    </subcellularLocation>
</comment>
<feature type="transmembrane region" description="Helical" evidence="7">
    <location>
        <begin position="355"/>
        <end position="373"/>
    </location>
</feature>
<feature type="domain" description="Major facilitator superfamily (MFS) profile" evidence="8">
    <location>
        <begin position="15"/>
        <end position="453"/>
    </location>
</feature>
<dbReference type="SUPFAM" id="SSF103473">
    <property type="entry name" value="MFS general substrate transporter"/>
    <property type="match status" value="1"/>
</dbReference>
<feature type="transmembrane region" description="Helical" evidence="7">
    <location>
        <begin position="330"/>
        <end position="349"/>
    </location>
</feature>
<dbReference type="Pfam" id="PF07690">
    <property type="entry name" value="MFS_1"/>
    <property type="match status" value="1"/>
</dbReference>
<dbReference type="Proteomes" id="UP000640333">
    <property type="component" value="Unassembled WGS sequence"/>
</dbReference>